<feature type="region of interest" description="Disordered" evidence="1">
    <location>
        <begin position="1"/>
        <end position="21"/>
    </location>
</feature>
<dbReference type="HOGENOM" id="CLU_1732573_0_0_1"/>
<evidence type="ECO:0000256" key="1">
    <source>
        <dbReference type="SAM" id="MobiDB-lite"/>
    </source>
</evidence>
<dbReference type="RefSeq" id="XP_001588848.1">
    <property type="nucleotide sequence ID" value="XM_001588798.1"/>
</dbReference>
<feature type="region of interest" description="Disordered" evidence="1">
    <location>
        <begin position="109"/>
        <end position="151"/>
    </location>
</feature>
<evidence type="ECO:0000313" key="3">
    <source>
        <dbReference type="Proteomes" id="UP000001312"/>
    </source>
</evidence>
<protein>
    <submittedName>
        <fullName evidence="2">Uncharacterized protein</fullName>
    </submittedName>
</protein>
<dbReference type="KEGG" id="ssl:SS1G_10396"/>
<keyword evidence="3" id="KW-1185">Reference proteome</keyword>
<accession>A7EYI0</accession>
<reference evidence="3" key="1">
    <citation type="journal article" date="2011" name="PLoS Genet.">
        <title>Genomic analysis of the necrotrophic fungal pathogens Sclerotinia sclerotiorum and Botrytis cinerea.</title>
        <authorList>
            <person name="Amselem J."/>
            <person name="Cuomo C.A."/>
            <person name="van Kan J.A."/>
            <person name="Viaud M."/>
            <person name="Benito E.P."/>
            <person name="Couloux A."/>
            <person name="Coutinho P.M."/>
            <person name="de Vries R.P."/>
            <person name="Dyer P.S."/>
            <person name="Fillinger S."/>
            <person name="Fournier E."/>
            <person name="Gout L."/>
            <person name="Hahn M."/>
            <person name="Kohn L."/>
            <person name="Lapalu N."/>
            <person name="Plummer K.M."/>
            <person name="Pradier J.M."/>
            <person name="Quevillon E."/>
            <person name="Sharon A."/>
            <person name="Simon A."/>
            <person name="ten Have A."/>
            <person name="Tudzynski B."/>
            <person name="Tudzynski P."/>
            <person name="Wincker P."/>
            <person name="Andrew M."/>
            <person name="Anthouard V."/>
            <person name="Beever R.E."/>
            <person name="Beffa R."/>
            <person name="Benoit I."/>
            <person name="Bouzid O."/>
            <person name="Brault B."/>
            <person name="Chen Z."/>
            <person name="Choquer M."/>
            <person name="Collemare J."/>
            <person name="Cotton P."/>
            <person name="Danchin E.G."/>
            <person name="Da Silva C."/>
            <person name="Gautier A."/>
            <person name="Giraud C."/>
            <person name="Giraud T."/>
            <person name="Gonzalez C."/>
            <person name="Grossetete S."/>
            <person name="Guldener U."/>
            <person name="Henrissat B."/>
            <person name="Howlett B.J."/>
            <person name="Kodira C."/>
            <person name="Kretschmer M."/>
            <person name="Lappartient A."/>
            <person name="Leroch M."/>
            <person name="Levis C."/>
            <person name="Mauceli E."/>
            <person name="Neuveglise C."/>
            <person name="Oeser B."/>
            <person name="Pearson M."/>
            <person name="Poulain J."/>
            <person name="Poussereau N."/>
            <person name="Quesneville H."/>
            <person name="Rascle C."/>
            <person name="Schumacher J."/>
            <person name="Segurens B."/>
            <person name="Sexton A."/>
            <person name="Silva E."/>
            <person name="Sirven C."/>
            <person name="Soanes D.M."/>
            <person name="Talbot N.J."/>
            <person name="Templeton M."/>
            <person name="Yandava C."/>
            <person name="Yarden O."/>
            <person name="Zeng Q."/>
            <person name="Rollins J.A."/>
            <person name="Lebrun M.H."/>
            <person name="Dickman M."/>
        </authorList>
    </citation>
    <scope>NUCLEOTIDE SEQUENCE [LARGE SCALE GENOMIC DNA]</scope>
    <source>
        <strain evidence="3">ATCC 18683 / 1980 / Ss-1</strain>
    </source>
</reference>
<dbReference type="AlphaFoldDB" id="A7EYI0"/>
<dbReference type="EMBL" id="CH476635">
    <property type="protein sequence ID" value="EDN94522.1"/>
    <property type="molecule type" value="Genomic_DNA"/>
</dbReference>
<dbReference type="GeneID" id="5484685"/>
<organism evidence="2 3">
    <name type="scientific">Sclerotinia sclerotiorum (strain ATCC 18683 / 1980 / Ss-1)</name>
    <name type="common">White mold</name>
    <name type="synonym">Whetzelinia sclerotiorum</name>
    <dbReference type="NCBI Taxonomy" id="665079"/>
    <lineage>
        <taxon>Eukaryota</taxon>
        <taxon>Fungi</taxon>
        <taxon>Dikarya</taxon>
        <taxon>Ascomycota</taxon>
        <taxon>Pezizomycotina</taxon>
        <taxon>Leotiomycetes</taxon>
        <taxon>Helotiales</taxon>
        <taxon>Sclerotiniaceae</taxon>
        <taxon>Sclerotinia</taxon>
    </lineage>
</organism>
<gene>
    <name evidence="2" type="ORF">SS1G_10396</name>
</gene>
<dbReference type="InParanoid" id="A7EYI0"/>
<proteinExistence type="predicted"/>
<dbReference type="Proteomes" id="UP000001312">
    <property type="component" value="Unassembled WGS sequence"/>
</dbReference>
<name>A7EYI0_SCLS1</name>
<evidence type="ECO:0000313" key="2">
    <source>
        <dbReference type="EMBL" id="EDN94522.1"/>
    </source>
</evidence>
<sequence>MQSDVTMLFSRRRGSNSQPLEESWCECKAKSLKNSSDITDDTSGTGHMQLASELSSTQFLGMSVSVEESHLRSQFMPKATTGKRSELCVGKQRAGAEEKCIWHEMRKGNTNDQGLMTNERPPCFTSRRGSTRKYTSLPRSLVPKAVEGQMD</sequence>